<dbReference type="NCBIfam" id="TIGR00125">
    <property type="entry name" value="cyt_tran_rel"/>
    <property type="match status" value="1"/>
</dbReference>
<keyword evidence="7 11" id="KW-0547">Nucleotide-binding</keyword>
<dbReference type="OrthoDB" id="5295945at2"/>
<dbReference type="SUPFAM" id="SSF52374">
    <property type="entry name" value="Nucleotidylyl transferase"/>
    <property type="match status" value="1"/>
</dbReference>
<organism evidence="13 14">
    <name type="scientific">Desulfomicrobium apsheronum</name>
    <dbReference type="NCBI Taxonomy" id="52560"/>
    <lineage>
        <taxon>Bacteria</taxon>
        <taxon>Pseudomonadati</taxon>
        <taxon>Thermodesulfobacteriota</taxon>
        <taxon>Desulfovibrionia</taxon>
        <taxon>Desulfovibrionales</taxon>
        <taxon>Desulfomicrobiaceae</taxon>
        <taxon>Desulfomicrobium</taxon>
    </lineage>
</organism>
<reference evidence="14" key="1">
    <citation type="submission" date="2016-10" db="EMBL/GenBank/DDBJ databases">
        <authorList>
            <person name="Varghese N."/>
            <person name="Submissions S."/>
        </authorList>
    </citation>
    <scope>NUCLEOTIDE SEQUENCE [LARGE SCALE GENOMIC DNA]</scope>
    <source>
        <strain evidence="14">DSM 5918</strain>
    </source>
</reference>
<dbReference type="Proteomes" id="UP000198635">
    <property type="component" value="Unassembled WGS sequence"/>
</dbReference>
<dbReference type="RefSeq" id="WP_092375797.1">
    <property type="nucleotide sequence ID" value="NZ_FORX01000012.1"/>
</dbReference>
<evidence type="ECO:0000313" key="14">
    <source>
        <dbReference type="Proteomes" id="UP000198635"/>
    </source>
</evidence>
<evidence type="ECO:0000256" key="11">
    <source>
        <dbReference type="HAMAP-Rule" id="MF_00244"/>
    </source>
</evidence>
<comment type="catalytic activity">
    <reaction evidence="10 11">
        <text>nicotinate beta-D-ribonucleotide + ATP + H(+) = deamido-NAD(+) + diphosphate</text>
        <dbReference type="Rhea" id="RHEA:22860"/>
        <dbReference type="ChEBI" id="CHEBI:15378"/>
        <dbReference type="ChEBI" id="CHEBI:30616"/>
        <dbReference type="ChEBI" id="CHEBI:33019"/>
        <dbReference type="ChEBI" id="CHEBI:57502"/>
        <dbReference type="ChEBI" id="CHEBI:58437"/>
        <dbReference type="EC" id="2.7.7.18"/>
    </reaction>
</comment>
<comment type="similarity">
    <text evidence="3 11">Belongs to the NadD family.</text>
</comment>
<evidence type="ECO:0000256" key="4">
    <source>
        <dbReference type="ARBA" id="ARBA00022642"/>
    </source>
</evidence>
<dbReference type="UniPathway" id="UPA00253">
    <property type="reaction ID" value="UER00332"/>
</dbReference>
<dbReference type="GO" id="GO:0009435">
    <property type="term" value="P:NAD+ biosynthetic process"/>
    <property type="evidence" value="ECO:0007669"/>
    <property type="project" value="UniProtKB-UniRule"/>
</dbReference>
<evidence type="ECO:0000256" key="7">
    <source>
        <dbReference type="ARBA" id="ARBA00022741"/>
    </source>
</evidence>
<dbReference type="PANTHER" id="PTHR39321:SF3">
    <property type="entry name" value="PHOSPHOPANTETHEINE ADENYLYLTRANSFERASE"/>
    <property type="match status" value="1"/>
</dbReference>
<evidence type="ECO:0000256" key="5">
    <source>
        <dbReference type="ARBA" id="ARBA00022679"/>
    </source>
</evidence>
<evidence type="ECO:0000256" key="10">
    <source>
        <dbReference type="ARBA" id="ARBA00048721"/>
    </source>
</evidence>
<dbReference type="STRING" id="52560.SAMN04488082_11216"/>
<name>A0A1I3W2Y0_9BACT</name>
<feature type="domain" description="Cytidyltransferase-like" evidence="12">
    <location>
        <begin position="11"/>
        <end position="189"/>
    </location>
</feature>
<dbReference type="AlphaFoldDB" id="A0A1I3W2Y0"/>
<keyword evidence="14" id="KW-1185">Reference proteome</keyword>
<dbReference type="InterPro" id="IPR005248">
    <property type="entry name" value="NadD/NMNAT"/>
</dbReference>
<dbReference type="EMBL" id="FORX01000012">
    <property type="protein sequence ID" value="SFK01948.1"/>
    <property type="molecule type" value="Genomic_DNA"/>
</dbReference>
<dbReference type="EC" id="2.7.7.18" evidence="11"/>
<dbReference type="InterPro" id="IPR004821">
    <property type="entry name" value="Cyt_trans-like"/>
</dbReference>
<dbReference type="Pfam" id="PF01467">
    <property type="entry name" value="CTP_transf_like"/>
    <property type="match status" value="1"/>
</dbReference>
<comment type="function">
    <text evidence="1 11">Catalyzes the reversible adenylation of nicotinate mononucleotide (NaMN) to nicotinic acid adenine dinucleotide (NaAD).</text>
</comment>
<protein>
    <recommendedName>
        <fullName evidence="11">Probable nicotinate-nucleotide adenylyltransferase</fullName>
        <ecNumber evidence="11">2.7.7.18</ecNumber>
    </recommendedName>
    <alternativeName>
        <fullName evidence="11">Deamido-NAD(+) diphosphorylase</fullName>
    </alternativeName>
    <alternativeName>
        <fullName evidence="11">Deamido-NAD(+) pyrophosphorylase</fullName>
    </alternativeName>
    <alternativeName>
        <fullName evidence="11">Nicotinate mononucleotide adenylyltransferase</fullName>
        <shortName evidence="11">NaMN adenylyltransferase</shortName>
    </alternativeName>
</protein>
<keyword evidence="9 11" id="KW-0520">NAD</keyword>
<evidence type="ECO:0000256" key="6">
    <source>
        <dbReference type="ARBA" id="ARBA00022695"/>
    </source>
</evidence>
<keyword evidence="4 11" id="KW-0662">Pyridine nucleotide biosynthesis</keyword>
<keyword evidence="5 11" id="KW-0808">Transferase</keyword>
<dbReference type="HAMAP" id="MF_00244">
    <property type="entry name" value="NaMN_adenylyltr"/>
    <property type="match status" value="1"/>
</dbReference>
<evidence type="ECO:0000256" key="8">
    <source>
        <dbReference type="ARBA" id="ARBA00022840"/>
    </source>
</evidence>
<evidence type="ECO:0000256" key="3">
    <source>
        <dbReference type="ARBA" id="ARBA00009014"/>
    </source>
</evidence>
<dbReference type="CDD" id="cd02165">
    <property type="entry name" value="NMNAT"/>
    <property type="match status" value="1"/>
</dbReference>
<comment type="pathway">
    <text evidence="2 11">Cofactor biosynthesis; NAD(+) biosynthesis; deamido-NAD(+) from nicotinate D-ribonucleotide: step 1/1.</text>
</comment>
<accession>A0A1I3W2Y0</accession>
<dbReference type="GO" id="GO:0004515">
    <property type="term" value="F:nicotinate-nucleotide adenylyltransferase activity"/>
    <property type="evidence" value="ECO:0007669"/>
    <property type="project" value="UniProtKB-UniRule"/>
</dbReference>
<keyword evidence="8 11" id="KW-0067">ATP-binding</keyword>
<keyword evidence="6 11" id="KW-0548">Nucleotidyltransferase</keyword>
<dbReference type="InterPro" id="IPR014729">
    <property type="entry name" value="Rossmann-like_a/b/a_fold"/>
</dbReference>
<sequence length="224" mass="24367">MSRLLTGSVGILGGSFNPVHNGHLRMAIEAREALGLARVDLLPAKVPPHKGKSGLLDFDLRLALLRQAVVGVEGLGVSALEGEMPVPSYSHATLTRLCVMFPHTNHVFVLGSPDFLTLPDWHRGLELPLLTDIAVVDRLGLGQAAVDDFLGRHWKWREEGPGVRRIEAGRRVVLVPMARLDVSASMVREKFCAGLETSGLVPDAVRGRMLAAPHLFKDCWNVSP</sequence>
<evidence type="ECO:0000256" key="9">
    <source>
        <dbReference type="ARBA" id="ARBA00023027"/>
    </source>
</evidence>
<evidence type="ECO:0000313" key="13">
    <source>
        <dbReference type="EMBL" id="SFK01948.1"/>
    </source>
</evidence>
<dbReference type="PANTHER" id="PTHR39321">
    <property type="entry name" value="NICOTINATE-NUCLEOTIDE ADENYLYLTRANSFERASE-RELATED"/>
    <property type="match status" value="1"/>
</dbReference>
<gene>
    <name evidence="11" type="primary">nadD</name>
    <name evidence="13" type="ORF">SAMN04488082_11216</name>
</gene>
<proteinExistence type="inferred from homology"/>
<dbReference type="GO" id="GO:0005524">
    <property type="term" value="F:ATP binding"/>
    <property type="evidence" value="ECO:0007669"/>
    <property type="project" value="UniProtKB-KW"/>
</dbReference>
<evidence type="ECO:0000256" key="1">
    <source>
        <dbReference type="ARBA" id="ARBA00002324"/>
    </source>
</evidence>
<evidence type="ECO:0000259" key="12">
    <source>
        <dbReference type="Pfam" id="PF01467"/>
    </source>
</evidence>
<dbReference type="Gene3D" id="3.40.50.620">
    <property type="entry name" value="HUPs"/>
    <property type="match status" value="1"/>
</dbReference>
<evidence type="ECO:0000256" key="2">
    <source>
        <dbReference type="ARBA" id="ARBA00005019"/>
    </source>
</evidence>